<dbReference type="CDD" id="cd07561">
    <property type="entry name" value="Peptidase_S41_CPP_like"/>
    <property type="match status" value="1"/>
</dbReference>
<dbReference type="InterPro" id="IPR041613">
    <property type="entry name" value="Pept_S41_N"/>
</dbReference>
<dbReference type="Gene3D" id="2.30.42.10">
    <property type="match status" value="1"/>
</dbReference>
<dbReference type="InterPro" id="IPR005151">
    <property type="entry name" value="Tail-specific_protease"/>
</dbReference>
<feature type="domain" description="Tail specific protease" evidence="1">
    <location>
        <begin position="176"/>
        <end position="388"/>
    </location>
</feature>
<evidence type="ECO:0000313" key="2">
    <source>
        <dbReference type="EMBL" id="MFC3976207.1"/>
    </source>
</evidence>
<dbReference type="SUPFAM" id="SSF52096">
    <property type="entry name" value="ClpP/crotonase"/>
    <property type="match status" value="1"/>
</dbReference>
<reference evidence="3" key="1">
    <citation type="journal article" date="2019" name="Int. J. Syst. Evol. Microbiol.">
        <title>The Global Catalogue of Microorganisms (GCM) 10K type strain sequencing project: providing services to taxonomists for standard genome sequencing and annotation.</title>
        <authorList>
            <consortium name="The Broad Institute Genomics Platform"/>
            <consortium name="The Broad Institute Genome Sequencing Center for Infectious Disease"/>
            <person name="Wu L."/>
            <person name="Ma J."/>
        </authorList>
    </citation>
    <scope>NUCLEOTIDE SEQUENCE [LARGE SCALE GENOMIC DNA]</scope>
    <source>
        <strain evidence="3">CECT 8551</strain>
    </source>
</reference>
<name>A0ABV8EMI5_9BACT</name>
<dbReference type="InterPro" id="IPR036034">
    <property type="entry name" value="PDZ_sf"/>
</dbReference>
<dbReference type="Proteomes" id="UP001595766">
    <property type="component" value="Unassembled WGS sequence"/>
</dbReference>
<dbReference type="EMBL" id="JBHSAV010000023">
    <property type="protein sequence ID" value="MFC3976207.1"/>
    <property type="molecule type" value="Genomic_DNA"/>
</dbReference>
<dbReference type="Pfam" id="PF18294">
    <property type="entry name" value="Pept_S41_N"/>
    <property type="match status" value="1"/>
</dbReference>
<dbReference type="PANTHER" id="PTHR32060:SF30">
    <property type="entry name" value="CARBOXY-TERMINAL PROCESSING PROTEASE CTPA"/>
    <property type="match status" value="1"/>
</dbReference>
<dbReference type="Pfam" id="PF03572">
    <property type="entry name" value="Peptidase_S41"/>
    <property type="match status" value="1"/>
</dbReference>
<dbReference type="Gene3D" id="3.90.226.10">
    <property type="entry name" value="2-enoyl-CoA Hydratase, Chain A, domain 1"/>
    <property type="match status" value="1"/>
</dbReference>
<evidence type="ECO:0000313" key="3">
    <source>
        <dbReference type="Proteomes" id="UP001595766"/>
    </source>
</evidence>
<dbReference type="PROSITE" id="PS51257">
    <property type="entry name" value="PROKAR_LIPOPROTEIN"/>
    <property type="match status" value="1"/>
</dbReference>
<gene>
    <name evidence="2" type="ORF">ACFOUP_07450</name>
</gene>
<accession>A0ABV8EMI5</accession>
<dbReference type="Gene3D" id="3.30.750.170">
    <property type="match status" value="1"/>
</dbReference>
<proteinExistence type="predicted"/>
<dbReference type="PANTHER" id="PTHR32060">
    <property type="entry name" value="TAIL-SPECIFIC PROTEASE"/>
    <property type="match status" value="1"/>
</dbReference>
<organism evidence="2 3">
    <name type="scientific">Belliella kenyensis</name>
    <dbReference type="NCBI Taxonomy" id="1472724"/>
    <lineage>
        <taxon>Bacteria</taxon>
        <taxon>Pseudomonadati</taxon>
        <taxon>Bacteroidota</taxon>
        <taxon>Cytophagia</taxon>
        <taxon>Cytophagales</taxon>
        <taxon>Cyclobacteriaceae</taxon>
        <taxon>Belliella</taxon>
    </lineage>
</organism>
<protein>
    <submittedName>
        <fullName evidence="2">S41 family peptidase</fullName>
    </submittedName>
</protein>
<dbReference type="SMART" id="SM00245">
    <property type="entry name" value="TSPc"/>
    <property type="match status" value="1"/>
</dbReference>
<keyword evidence="3" id="KW-1185">Reference proteome</keyword>
<evidence type="ECO:0000259" key="1">
    <source>
        <dbReference type="SMART" id="SM00245"/>
    </source>
</evidence>
<dbReference type="RefSeq" id="WP_241290790.1">
    <property type="nucleotide sequence ID" value="NZ_JAKZGR010000001.1"/>
</dbReference>
<sequence length="445" mass="50446">MNIRFFPQIILLVFTFGFICSCNPKEENPDPAKVDFAVQNAIVESMKRWYFWNERIPENIDVTRYTSNEALLDAIIFKDLDRWSYITTREAFNASFQGTITGAHGFGFSLLNDRMYISFVYNEAPAGKDGWKRGWEVVEINGKPISEYRTSNGFNFQLGPNEVGYTNSFKLKLPDGSEKATTISKAQFQSNSVLYSNVLLQNDKKVGYWVYQSFRQTPGLTNPVRSQEVEDTFSYFSQEDIDELIIDLRYNGGGSVAVTEQILNYLVPQANSGQVMYTNRHNAPRSNNNRSVNFSKRGNLNLSRIIFITSRGSASASELLINCLDPYVEVILIGDNTYGKPVGSFPLSFDNRLLREKNVEVVPITFAIDNANGRADYFEGFPVNFPVPDDPSKDWGDLAEARLGAALQFITTGSVSSGRLTPQSSYFQWHMIDDFEGLWKEFPVY</sequence>
<dbReference type="InterPro" id="IPR029045">
    <property type="entry name" value="ClpP/crotonase-like_dom_sf"/>
</dbReference>
<comment type="caution">
    <text evidence="2">The sequence shown here is derived from an EMBL/GenBank/DDBJ whole genome shotgun (WGS) entry which is preliminary data.</text>
</comment>